<dbReference type="GO" id="GO:0016887">
    <property type="term" value="F:ATP hydrolysis activity"/>
    <property type="evidence" value="ECO:0007669"/>
    <property type="project" value="InterPro"/>
</dbReference>
<dbReference type="InterPro" id="IPR052026">
    <property type="entry name" value="ExeA_AAA_ATPase_DNA-bind"/>
</dbReference>
<evidence type="ECO:0000259" key="3">
    <source>
        <dbReference type="PROSITE" id="PS51724"/>
    </source>
</evidence>
<sequence>MYEQYYRLSEKPFSLTPDPRYLFLSKHHQGALDHMLYGINEREGFMTITGDVGTGKTTLCRCLLERLDSNIQVALILNPMLSDMDLLRTCVHDLGVRPAAVAYGDTVPLDTIYEKGFLEPDFLPLPTPADVPDMRWVNQASKKELIDALNSFLLAQHASGGSTVLIIDEAQNLTLEVMEQLRILSNLETEKEKLLQIIFVGQLELNDKLNSPELKQLNQRISIRYEIVPLSKQESIQYINHRILVAGAGSRVSFSQPAFKEIYKYSLGYPRLINLVCDRALLSGYNDQVDMIDKAQVNQGIKSLRGDEEKDHTRDYFVRFRLPLIASVLFFLAGLALFLSAELGIDWKSEAHRLLTQAGVKHAWVKKLAPAVKPEKNMSAPPEEMPAVVAVEKIPEPGPADELAIKPSAEKNESASETQGGSLAGETEIGPQFPKEEGNYRIQLYSFKKESQAVDEVKKLQEEGFEGYWKKAVAQDQSWYMVYVGPYNEAQPARIHVNALKFSGRNPILLSVANSR</sequence>
<keyword evidence="2" id="KW-0812">Transmembrane</keyword>
<name>A0A3B1D247_9ZZZZ</name>
<dbReference type="Gene3D" id="3.30.70.1070">
    <property type="entry name" value="Sporulation related repeat"/>
    <property type="match status" value="1"/>
</dbReference>
<dbReference type="PANTHER" id="PTHR35894">
    <property type="entry name" value="GENERAL SECRETION PATHWAY PROTEIN A-RELATED"/>
    <property type="match status" value="1"/>
</dbReference>
<dbReference type="EMBL" id="UOGG01000226">
    <property type="protein sequence ID" value="VAX32881.1"/>
    <property type="molecule type" value="Genomic_DNA"/>
</dbReference>
<evidence type="ECO:0000256" key="1">
    <source>
        <dbReference type="SAM" id="MobiDB-lite"/>
    </source>
</evidence>
<dbReference type="PANTHER" id="PTHR35894:SF1">
    <property type="entry name" value="PHOSPHORIBULOKINASE _ URIDINE KINASE FAMILY"/>
    <property type="match status" value="1"/>
</dbReference>
<dbReference type="Pfam" id="PF05036">
    <property type="entry name" value="SPOR"/>
    <property type="match status" value="1"/>
</dbReference>
<keyword evidence="2" id="KW-1133">Transmembrane helix</keyword>
<dbReference type="InterPro" id="IPR003593">
    <property type="entry name" value="AAA+_ATPase"/>
</dbReference>
<dbReference type="InterPro" id="IPR007730">
    <property type="entry name" value="SPOR-like_dom"/>
</dbReference>
<protein>
    <submittedName>
        <fullName evidence="4">General secretion pathway protein A</fullName>
    </submittedName>
</protein>
<dbReference type="GO" id="GO:0042834">
    <property type="term" value="F:peptidoglycan binding"/>
    <property type="evidence" value="ECO:0007669"/>
    <property type="project" value="InterPro"/>
</dbReference>
<keyword evidence="2" id="KW-0472">Membrane</keyword>
<dbReference type="Gene3D" id="3.40.50.300">
    <property type="entry name" value="P-loop containing nucleotide triphosphate hydrolases"/>
    <property type="match status" value="1"/>
</dbReference>
<dbReference type="SUPFAM" id="SSF52540">
    <property type="entry name" value="P-loop containing nucleoside triphosphate hydrolases"/>
    <property type="match status" value="1"/>
</dbReference>
<feature type="transmembrane region" description="Helical" evidence="2">
    <location>
        <begin position="324"/>
        <end position="345"/>
    </location>
</feature>
<accession>A0A3B1D247</accession>
<feature type="domain" description="SPOR" evidence="3">
    <location>
        <begin position="434"/>
        <end position="512"/>
    </location>
</feature>
<dbReference type="Pfam" id="PF13401">
    <property type="entry name" value="AAA_22"/>
    <property type="match status" value="1"/>
</dbReference>
<reference evidence="4" key="1">
    <citation type="submission" date="2018-06" db="EMBL/GenBank/DDBJ databases">
        <authorList>
            <person name="Zhirakovskaya E."/>
        </authorList>
    </citation>
    <scope>NUCLEOTIDE SEQUENCE</scope>
</reference>
<evidence type="ECO:0000256" key="2">
    <source>
        <dbReference type="SAM" id="Phobius"/>
    </source>
</evidence>
<dbReference type="SMART" id="SM00382">
    <property type="entry name" value="AAA"/>
    <property type="match status" value="1"/>
</dbReference>
<dbReference type="SUPFAM" id="SSF110997">
    <property type="entry name" value="Sporulation related repeat"/>
    <property type="match status" value="1"/>
</dbReference>
<gene>
    <name evidence="4" type="ORF">MNBD_NITROSPINAE05-248</name>
</gene>
<dbReference type="InterPro" id="IPR027417">
    <property type="entry name" value="P-loop_NTPase"/>
</dbReference>
<dbReference type="InterPro" id="IPR049945">
    <property type="entry name" value="AAA_22"/>
</dbReference>
<feature type="region of interest" description="Disordered" evidence="1">
    <location>
        <begin position="400"/>
        <end position="434"/>
    </location>
</feature>
<dbReference type="InterPro" id="IPR036680">
    <property type="entry name" value="SPOR-like_sf"/>
</dbReference>
<organism evidence="4">
    <name type="scientific">hydrothermal vent metagenome</name>
    <dbReference type="NCBI Taxonomy" id="652676"/>
    <lineage>
        <taxon>unclassified sequences</taxon>
        <taxon>metagenomes</taxon>
        <taxon>ecological metagenomes</taxon>
    </lineage>
</organism>
<dbReference type="AlphaFoldDB" id="A0A3B1D247"/>
<evidence type="ECO:0000313" key="4">
    <source>
        <dbReference type="EMBL" id="VAX32881.1"/>
    </source>
</evidence>
<proteinExistence type="predicted"/>
<dbReference type="PROSITE" id="PS51724">
    <property type="entry name" value="SPOR"/>
    <property type="match status" value="1"/>
</dbReference>